<name>A0A7G5GZ45_9BACT</name>
<dbReference type="RefSeq" id="WP_182461393.1">
    <property type="nucleotide sequence ID" value="NZ_CP059732.1"/>
</dbReference>
<gene>
    <name evidence="1" type="ORF">H3H32_04050</name>
</gene>
<dbReference type="KEGG" id="sfol:H3H32_04050"/>
<protein>
    <submittedName>
        <fullName evidence="1">DUF4843 domain-containing protein</fullName>
    </submittedName>
</protein>
<dbReference type="InterPro" id="IPR038081">
    <property type="entry name" value="CalX-like_sf"/>
</dbReference>
<proteinExistence type="predicted"/>
<organism evidence="1 2">
    <name type="scientific">Spirosoma foliorum</name>
    <dbReference type="NCBI Taxonomy" id="2710596"/>
    <lineage>
        <taxon>Bacteria</taxon>
        <taxon>Pseudomonadati</taxon>
        <taxon>Bacteroidota</taxon>
        <taxon>Cytophagia</taxon>
        <taxon>Cytophagales</taxon>
        <taxon>Cytophagaceae</taxon>
        <taxon>Spirosoma</taxon>
    </lineage>
</organism>
<dbReference type="AlphaFoldDB" id="A0A7G5GZ45"/>
<sequence>MKLFLRFVMISVVLFTQTSCFKENDFLFDSKTLVEFQATVVTSLAVGKTYPLLTTKNGAGTLITQVNLVGAQRAKDEVIKFSVDKDNTTAIEGVHYNLKGGTFTIPAKSSFGDCTVEILTGAAPTGTTKTVDLVLILEGNGSDITPNENYKKVGYRISF</sequence>
<evidence type="ECO:0000313" key="2">
    <source>
        <dbReference type="Proteomes" id="UP000515369"/>
    </source>
</evidence>
<evidence type="ECO:0000313" key="1">
    <source>
        <dbReference type="EMBL" id="QMW04137.1"/>
    </source>
</evidence>
<keyword evidence="2" id="KW-1185">Reference proteome</keyword>
<reference evidence="1 2" key="1">
    <citation type="submission" date="2020-07" db="EMBL/GenBank/DDBJ databases">
        <title>Spirosoma foliorum sp. nov., isolated from the leaves on the Nejang mountain Korea, Republic of.</title>
        <authorList>
            <person name="Ho H."/>
            <person name="Lee Y.-J."/>
            <person name="Nurcahyanto D.-A."/>
            <person name="Kim S.-G."/>
        </authorList>
    </citation>
    <scope>NUCLEOTIDE SEQUENCE [LARGE SCALE GENOMIC DNA]</scope>
    <source>
        <strain evidence="1 2">PL0136</strain>
    </source>
</reference>
<dbReference type="Proteomes" id="UP000515369">
    <property type="component" value="Chromosome"/>
</dbReference>
<accession>A0A7G5GZ45</accession>
<dbReference type="Gene3D" id="2.60.40.2030">
    <property type="match status" value="1"/>
</dbReference>
<dbReference type="EMBL" id="CP059732">
    <property type="protein sequence ID" value="QMW04137.1"/>
    <property type="molecule type" value="Genomic_DNA"/>
</dbReference>